<evidence type="ECO:0000256" key="1">
    <source>
        <dbReference type="SAM" id="Phobius"/>
    </source>
</evidence>
<dbReference type="Proteomes" id="UP000807306">
    <property type="component" value="Unassembled WGS sequence"/>
</dbReference>
<name>A0A9P6EEJ4_9AGAR</name>
<gene>
    <name evidence="2" type="ORF">CPB83DRAFT_401501</name>
</gene>
<keyword evidence="1" id="KW-0812">Transmembrane</keyword>
<feature type="transmembrane region" description="Helical" evidence="1">
    <location>
        <begin position="130"/>
        <end position="152"/>
    </location>
</feature>
<dbReference type="OrthoDB" id="3357408at2759"/>
<keyword evidence="1" id="KW-1133">Transmembrane helix</keyword>
<feature type="transmembrane region" description="Helical" evidence="1">
    <location>
        <begin position="219"/>
        <end position="243"/>
    </location>
</feature>
<protein>
    <submittedName>
        <fullName evidence="2">Uncharacterized protein</fullName>
    </submittedName>
</protein>
<feature type="transmembrane region" description="Helical" evidence="1">
    <location>
        <begin position="172"/>
        <end position="195"/>
    </location>
</feature>
<evidence type="ECO:0000313" key="2">
    <source>
        <dbReference type="EMBL" id="KAF9527334.1"/>
    </source>
</evidence>
<dbReference type="AlphaFoldDB" id="A0A9P6EEJ4"/>
<feature type="transmembrane region" description="Helical" evidence="1">
    <location>
        <begin position="105"/>
        <end position="123"/>
    </location>
</feature>
<comment type="caution">
    <text evidence="2">The sequence shown here is derived from an EMBL/GenBank/DDBJ whole genome shotgun (WGS) entry which is preliminary data.</text>
</comment>
<dbReference type="EMBL" id="MU157862">
    <property type="protein sequence ID" value="KAF9527334.1"/>
    <property type="molecule type" value="Genomic_DNA"/>
</dbReference>
<keyword evidence="3" id="KW-1185">Reference proteome</keyword>
<organism evidence="2 3">
    <name type="scientific">Crepidotus variabilis</name>
    <dbReference type="NCBI Taxonomy" id="179855"/>
    <lineage>
        <taxon>Eukaryota</taxon>
        <taxon>Fungi</taxon>
        <taxon>Dikarya</taxon>
        <taxon>Basidiomycota</taxon>
        <taxon>Agaricomycotina</taxon>
        <taxon>Agaricomycetes</taxon>
        <taxon>Agaricomycetidae</taxon>
        <taxon>Agaricales</taxon>
        <taxon>Agaricineae</taxon>
        <taxon>Crepidotaceae</taxon>
        <taxon>Crepidotus</taxon>
    </lineage>
</organism>
<evidence type="ECO:0000313" key="3">
    <source>
        <dbReference type="Proteomes" id="UP000807306"/>
    </source>
</evidence>
<sequence>MADPLSLTLTQFTGMFVQAILFGILLVTFGFCLHALFSYRGRWKRWNNINWLMVFFTTLTFGLAVFDICLNFYLNLKAFVLLQGQMDPADAFSNTSKWNSVTKSALVHIQALLGDSMLVYRCWIVWNRSFLPILVSLVLWLAATSITVWFIYLEVTMKNGLVISAKLLTPAITTFWAITITLNIITTALLVYCIWRVELNNKSLRSTYSRNRPSSLGKVIRYVIESGLLYTLFSIMTFITVVTGSNGPYIMGNADVMIVPIAFNLIIIRTSRIASHSESTTFAGSRVSGALAFNPMSLTKDNVTNVTIEEGVSVIVTRDTQIDSKFETQLA</sequence>
<accession>A0A9P6EEJ4</accession>
<feature type="transmembrane region" description="Helical" evidence="1">
    <location>
        <begin position="249"/>
        <end position="268"/>
    </location>
</feature>
<keyword evidence="1" id="KW-0472">Membrane</keyword>
<feature type="transmembrane region" description="Helical" evidence="1">
    <location>
        <begin position="15"/>
        <end position="37"/>
    </location>
</feature>
<reference evidence="2" key="1">
    <citation type="submission" date="2020-11" db="EMBL/GenBank/DDBJ databases">
        <authorList>
            <consortium name="DOE Joint Genome Institute"/>
            <person name="Ahrendt S."/>
            <person name="Riley R."/>
            <person name="Andreopoulos W."/>
            <person name="Labutti K."/>
            <person name="Pangilinan J."/>
            <person name="Ruiz-Duenas F.J."/>
            <person name="Barrasa J.M."/>
            <person name="Sanchez-Garcia M."/>
            <person name="Camarero S."/>
            <person name="Miyauchi S."/>
            <person name="Serrano A."/>
            <person name="Linde D."/>
            <person name="Babiker R."/>
            <person name="Drula E."/>
            <person name="Ayuso-Fernandez I."/>
            <person name="Pacheco R."/>
            <person name="Padilla G."/>
            <person name="Ferreira P."/>
            <person name="Barriuso J."/>
            <person name="Kellner H."/>
            <person name="Castanera R."/>
            <person name="Alfaro M."/>
            <person name="Ramirez L."/>
            <person name="Pisabarro A.G."/>
            <person name="Kuo A."/>
            <person name="Tritt A."/>
            <person name="Lipzen A."/>
            <person name="He G."/>
            <person name="Yan M."/>
            <person name="Ng V."/>
            <person name="Cullen D."/>
            <person name="Martin F."/>
            <person name="Rosso M.-N."/>
            <person name="Henrissat B."/>
            <person name="Hibbett D."/>
            <person name="Martinez A.T."/>
            <person name="Grigoriev I.V."/>
        </authorList>
    </citation>
    <scope>NUCLEOTIDE SEQUENCE</scope>
    <source>
        <strain evidence="2">CBS 506.95</strain>
    </source>
</reference>
<feature type="transmembrane region" description="Helical" evidence="1">
    <location>
        <begin position="49"/>
        <end position="74"/>
    </location>
</feature>
<proteinExistence type="predicted"/>